<dbReference type="EMBL" id="GBRH01266518">
    <property type="protein sequence ID" value="JAD31377.1"/>
    <property type="molecule type" value="Transcribed_RNA"/>
</dbReference>
<evidence type="ECO:0000313" key="2">
    <source>
        <dbReference type="EMBL" id="JAD31377.1"/>
    </source>
</evidence>
<feature type="compositionally biased region" description="Polar residues" evidence="1">
    <location>
        <begin position="46"/>
        <end position="58"/>
    </location>
</feature>
<name>A0A0A8Z929_ARUDO</name>
<sequence>MLAMSKHQAVHRNEDRSVSSSVSGCTLWTQACGHRSCCAVEVSQTWTGTPRSSTSTKNGRTRPSAPDSRDHRLHSKLNDGDHSGCCKSTSLFTMRVLGRRSR</sequence>
<dbReference type="PROSITE" id="PS51257">
    <property type="entry name" value="PROKAR_LIPOPROTEIN"/>
    <property type="match status" value="1"/>
</dbReference>
<accession>A0A0A8Z929</accession>
<reference evidence="2" key="2">
    <citation type="journal article" date="2015" name="Data Brief">
        <title>Shoot transcriptome of the giant reed, Arundo donax.</title>
        <authorList>
            <person name="Barrero R.A."/>
            <person name="Guerrero F.D."/>
            <person name="Moolhuijzen P."/>
            <person name="Goolsby J.A."/>
            <person name="Tidwell J."/>
            <person name="Bellgard S.E."/>
            <person name="Bellgard M.I."/>
        </authorList>
    </citation>
    <scope>NUCLEOTIDE SEQUENCE</scope>
    <source>
        <tissue evidence="2">Shoot tissue taken approximately 20 cm above the soil surface</tissue>
    </source>
</reference>
<dbReference type="AlphaFoldDB" id="A0A0A8Z929"/>
<organism evidence="2">
    <name type="scientific">Arundo donax</name>
    <name type="common">Giant reed</name>
    <name type="synonym">Donax arundinaceus</name>
    <dbReference type="NCBI Taxonomy" id="35708"/>
    <lineage>
        <taxon>Eukaryota</taxon>
        <taxon>Viridiplantae</taxon>
        <taxon>Streptophyta</taxon>
        <taxon>Embryophyta</taxon>
        <taxon>Tracheophyta</taxon>
        <taxon>Spermatophyta</taxon>
        <taxon>Magnoliopsida</taxon>
        <taxon>Liliopsida</taxon>
        <taxon>Poales</taxon>
        <taxon>Poaceae</taxon>
        <taxon>PACMAD clade</taxon>
        <taxon>Arundinoideae</taxon>
        <taxon>Arundineae</taxon>
        <taxon>Arundo</taxon>
    </lineage>
</organism>
<feature type="region of interest" description="Disordered" evidence="1">
    <location>
        <begin position="46"/>
        <end position="83"/>
    </location>
</feature>
<evidence type="ECO:0000256" key="1">
    <source>
        <dbReference type="SAM" id="MobiDB-lite"/>
    </source>
</evidence>
<proteinExistence type="predicted"/>
<feature type="region of interest" description="Disordered" evidence="1">
    <location>
        <begin position="1"/>
        <end position="22"/>
    </location>
</feature>
<protein>
    <submittedName>
        <fullName evidence="2">Uncharacterized protein</fullName>
    </submittedName>
</protein>
<reference evidence="2" key="1">
    <citation type="submission" date="2014-09" db="EMBL/GenBank/DDBJ databases">
        <authorList>
            <person name="Magalhaes I.L.F."/>
            <person name="Oliveira U."/>
            <person name="Santos F.R."/>
            <person name="Vidigal T.H.D.A."/>
            <person name="Brescovit A.D."/>
            <person name="Santos A.J."/>
        </authorList>
    </citation>
    <scope>NUCLEOTIDE SEQUENCE</scope>
    <source>
        <tissue evidence="2">Shoot tissue taken approximately 20 cm above the soil surface</tissue>
    </source>
</reference>